<evidence type="ECO:0000256" key="7">
    <source>
        <dbReference type="ARBA" id="ARBA00023170"/>
    </source>
</evidence>
<dbReference type="Pfam" id="PF02518">
    <property type="entry name" value="HATPase_c"/>
    <property type="match status" value="1"/>
</dbReference>
<dbReference type="FunFam" id="3.30.450.270:FF:000001">
    <property type="entry name" value="Phytochrome"/>
    <property type="match status" value="1"/>
</dbReference>
<dbReference type="FunCoup" id="A0A251S8I8">
    <property type="interactions" value="111"/>
</dbReference>
<dbReference type="Pfam" id="PF08446">
    <property type="entry name" value="PAS_2"/>
    <property type="match status" value="1"/>
</dbReference>
<dbReference type="SMART" id="SM00387">
    <property type="entry name" value="HATPase_c"/>
    <property type="match status" value="1"/>
</dbReference>
<evidence type="ECO:0000259" key="9">
    <source>
        <dbReference type="PROSITE" id="PS50046"/>
    </source>
</evidence>
<dbReference type="InterPro" id="IPR001294">
    <property type="entry name" value="Phytochrome"/>
</dbReference>
<dbReference type="GO" id="GO:0005634">
    <property type="term" value="C:nucleus"/>
    <property type="evidence" value="ECO:0000318"/>
    <property type="project" value="GO_Central"/>
</dbReference>
<keyword evidence="7" id="KW-0675">Receptor</keyword>
<dbReference type="InterPro" id="IPR029016">
    <property type="entry name" value="GAF-like_dom_sf"/>
</dbReference>
<dbReference type="OMA" id="GGKCWLL"/>
<dbReference type="SUPFAM" id="SSF55874">
    <property type="entry name" value="ATPase domain of HSP90 chaperone/DNA topoisomerase II/histidine kinase"/>
    <property type="match status" value="1"/>
</dbReference>
<dbReference type="PROSITE" id="PS50112">
    <property type="entry name" value="PAS"/>
    <property type="match status" value="2"/>
</dbReference>
<dbReference type="PANTHER" id="PTHR47876:SF3">
    <property type="entry name" value="PHYTOCHROME 1"/>
    <property type="match status" value="1"/>
</dbReference>
<dbReference type="Gramene" id="mRNA:HanXRQr2_Chr15g0694451">
    <property type="protein sequence ID" value="mRNA:HanXRQr2_Chr15g0694451"/>
    <property type="gene ID" value="HanXRQr2_Chr15g0694451"/>
</dbReference>
<dbReference type="CDD" id="cd00082">
    <property type="entry name" value="HisKA"/>
    <property type="match status" value="1"/>
</dbReference>
<dbReference type="Proteomes" id="UP000215914">
    <property type="component" value="Chromosome 15"/>
</dbReference>
<keyword evidence="4" id="KW-0157">Chromophore</keyword>
<dbReference type="InterPro" id="IPR036890">
    <property type="entry name" value="HATPase_C_sf"/>
</dbReference>
<dbReference type="Pfam" id="PF00360">
    <property type="entry name" value="PHY"/>
    <property type="match status" value="1"/>
</dbReference>
<dbReference type="InterPro" id="IPR044767">
    <property type="entry name" value="Phy_HATPase-like"/>
</dbReference>
<dbReference type="GO" id="GO:0009584">
    <property type="term" value="P:detection of visible light"/>
    <property type="evidence" value="ECO:0007669"/>
    <property type="project" value="InterPro"/>
</dbReference>
<feature type="region of interest" description="Disordered" evidence="8">
    <location>
        <begin position="1"/>
        <end position="34"/>
    </location>
</feature>
<evidence type="ECO:0000259" key="11">
    <source>
        <dbReference type="PROSITE" id="PS50112"/>
    </source>
</evidence>
<feature type="domain" description="Histidine kinase" evidence="10">
    <location>
        <begin position="888"/>
        <end position="1107"/>
    </location>
</feature>
<evidence type="ECO:0000256" key="1">
    <source>
        <dbReference type="ARBA" id="ARBA00008235"/>
    </source>
</evidence>
<dbReference type="Gene3D" id="3.30.565.10">
    <property type="entry name" value="Histidine kinase-like ATPase, C-terminal domain"/>
    <property type="match status" value="1"/>
</dbReference>
<dbReference type="AlphaFoldDB" id="A0A251S8I8"/>
<dbReference type="InterPro" id="IPR003594">
    <property type="entry name" value="HATPase_dom"/>
</dbReference>
<keyword evidence="12" id="KW-0418">Kinase</keyword>
<sequence length="1109" mass="124134">MVSAEEATINNNKITGATSSSSGGSNMNPANKNPTLAQYGADARLVSEFEQSVGSGKSFNYTTLLTHAPKPVAEQEMTDYLSRIQRGGLVQPFGCMIAVEEPTFRIISFSENCFSMLGLNPDDFMNTLIGIDARTLFTSTSRASLERAVGSREITLLNPIWVHSKTTRKLFYAILHRIDVGVVIDLEPANSSDPTLLLSGAVQSQKLVVRAISRLQSLPSGDIGAMCDTIVEEVQKLTGYDRVMVYRFHDDDHGEVVSEIRRSDLEPYLGLHYPATDIPQAARFLFKQNRVRIIVNCHAKSVPVIQSEDLKQPLCLVNSTLRAPYGCHAVYMANMNSIASLVMAILINNNESTKLWGLVACHHTTPRHIPFPLRYACEFLMQSMGLQLYMELKLAEQKAEKKILRMQTTLCDMLLRDDPFRIITQSPSIMDLVKCDGAALYYDEKVWLLGVTPNESQVKDLVKWLCDEHKDSAGFSTESLLNSGYPDAVLLGDAVCGMAAARITSKDFLFWFRSHTEKEIKWAGSKHHPEDEDDDEKMHPRSSFKAFREVVKSRSLPWEVSELNVIHSLQLIMGTSAQNVADNGGGVRVKKHGQHSESDGQWVDETSSVACEMVRLIETASVPIFGVDASSLINGWNGKIAELTGVKASEAMGKSLIDVFVHETSRGVVEDLIYRGLQGEEKKNIELKLQKVGTHQQNKALIYIIANTCTSRDYMNNVVGVCFVGQDVTNEKVIMGKFSRMEGDYNAIIQMLNPLIPPLFASNETACCSEWNAAMEKLTGYTRHEVLGKVLPGEVFGGLCKLKGEDTMRKFMILLYRAINGHDSADVPFEFFGKDGNLVEVYLTTNKRVVENGEVIGCFCFLRTSVQMYLGDGKNDQEFVLKRNDLGYIKQEIKNPLNGLRFTHKLLEDSAISDDQKQYLETSGACERQIASIIEIMDVKSIEEGNVELNLDQFVMENLLDAIVSQVMIVLKEKDIPLVHEIPNHVKMLDLVGDQIKLQIILSDFLISIVNHAPSPDGWVEIKVSPGLRMIQNGQEFIHLQFRMTHPGPGLPADIIRDMYEERKQWGTEEGLALNLSRKLLHIMKGRVHYVRDDDKCCFIIDIELKTRK</sequence>
<dbReference type="Pfam" id="PF01590">
    <property type="entry name" value="GAF"/>
    <property type="match status" value="1"/>
</dbReference>
<dbReference type="Pfam" id="PF00512">
    <property type="entry name" value="HisKA"/>
    <property type="match status" value="1"/>
</dbReference>
<evidence type="ECO:0000313" key="12">
    <source>
        <dbReference type="EMBL" id="KAF5764645.1"/>
    </source>
</evidence>
<reference evidence="13" key="2">
    <citation type="submission" date="2017-02" db="EMBL/GenBank/DDBJ databases">
        <title>Sunflower complete genome.</title>
        <authorList>
            <person name="Langlade N."/>
            <person name="Munos S."/>
        </authorList>
    </citation>
    <scope>NUCLEOTIDE SEQUENCE [LARGE SCALE GENOMIC DNA]</scope>
    <source>
        <tissue evidence="13">Leaves</tissue>
    </source>
</reference>
<dbReference type="InterPro" id="IPR003661">
    <property type="entry name" value="HisK_dim/P_dom"/>
</dbReference>
<dbReference type="InterPro" id="IPR016132">
    <property type="entry name" value="Phyto_chromo_attachment"/>
</dbReference>
<evidence type="ECO:0000313" key="14">
    <source>
        <dbReference type="Proteomes" id="UP000215914"/>
    </source>
</evidence>
<dbReference type="STRING" id="4232.A0A251S8I8"/>
<dbReference type="InterPro" id="IPR005467">
    <property type="entry name" value="His_kinase_dom"/>
</dbReference>
<dbReference type="OrthoDB" id="2015534at2759"/>
<keyword evidence="14" id="KW-1185">Reference proteome</keyword>
<dbReference type="EMBL" id="CM007904">
    <property type="protein sequence ID" value="OTF95157.1"/>
    <property type="molecule type" value="Genomic_DNA"/>
</dbReference>
<dbReference type="EMBL" id="MNCJ02000330">
    <property type="protein sequence ID" value="KAF5764645.1"/>
    <property type="molecule type" value="Genomic_DNA"/>
</dbReference>
<dbReference type="PROSITE" id="PS50109">
    <property type="entry name" value="HIS_KIN"/>
    <property type="match status" value="1"/>
</dbReference>
<dbReference type="GO" id="GO:0009881">
    <property type="term" value="F:photoreceptor activity"/>
    <property type="evidence" value="ECO:0007669"/>
    <property type="project" value="UniProtKB-KW"/>
</dbReference>
<dbReference type="Gene3D" id="3.30.450.270">
    <property type="match status" value="1"/>
</dbReference>
<keyword evidence="5" id="KW-0805">Transcription regulation</keyword>
<dbReference type="GO" id="GO:0000155">
    <property type="term" value="F:phosphorelay sensor kinase activity"/>
    <property type="evidence" value="ECO:0007669"/>
    <property type="project" value="InterPro"/>
</dbReference>
<dbReference type="InterPro" id="IPR043150">
    <property type="entry name" value="Phytochrome_PHY_sf"/>
</dbReference>
<reference evidence="12 14" key="1">
    <citation type="journal article" date="2017" name="Nature">
        <title>The sunflower genome provides insights into oil metabolism, flowering and Asterid evolution.</title>
        <authorList>
            <person name="Badouin H."/>
            <person name="Gouzy J."/>
            <person name="Grassa C.J."/>
            <person name="Murat F."/>
            <person name="Staton S.E."/>
            <person name="Cottret L."/>
            <person name="Lelandais-Briere C."/>
            <person name="Owens G.L."/>
            <person name="Carrere S."/>
            <person name="Mayjonade B."/>
            <person name="Legrand L."/>
            <person name="Gill N."/>
            <person name="Kane N.C."/>
            <person name="Bowers J.E."/>
            <person name="Hubner S."/>
            <person name="Bellec A."/>
            <person name="Berard A."/>
            <person name="Berges H."/>
            <person name="Blanchet N."/>
            <person name="Boniface M.C."/>
            <person name="Brunel D."/>
            <person name="Catrice O."/>
            <person name="Chaidir N."/>
            <person name="Claudel C."/>
            <person name="Donnadieu C."/>
            <person name="Faraut T."/>
            <person name="Fievet G."/>
            <person name="Helmstetter N."/>
            <person name="King M."/>
            <person name="Knapp S.J."/>
            <person name="Lai Z."/>
            <person name="Le Paslier M.C."/>
            <person name="Lippi Y."/>
            <person name="Lorenzon L."/>
            <person name="Mandel J.R."/>
            <person name="Marage G."/>
            <person name="Marchand G."/>
            <person name="Marquand E."/>
            <person name="Bret-Mestries E."/>
            <person name="Morien E."/>
            <person name="Nambeesan S."/>
            <person name="Nguyen T."/>
            <person name="Pegot-Espagnet P."/>
            <person name="Pouilly N."/>
            <person name="Raftis F."/>
            <person name="Sallet E."/>
            <person name="Schiex T."/>
            <person name="Thomas J."/>
            <person name="Vandecasteele C."/>
            <person name="Vares D."/>
            <person name="Vear F."/>
            <person name="Vautrin S."/>
            <person name="Crespi M."/>
            <person name="Mangin B."/>
            <person name="Burke J.M."/>
            <person name="Salse J."/>
            <person name="Munos S."/>
            <person name="Vincourt P."/>
            <person name="Rieseberg L.H."/>
            <person name="Langlade N.B."/>
        </authorList>
    </citation>
    <scope>NUCLEOTIDE SEQUENCE [LARGE SCALE GENOMIC DNA]</scope>
    <source>
        <strain evidence="14">cv. SF193</strain>
        <tissue evidence="12">Leaves</tissue>
    </source>
</reference>
<dbReference type="InterPro" id="IPR013515">
    <property type="entry name" value="Phytochrome_cen-reg"/>
</dbReference>
<dbReference type="InParanoid" id="A0A251S8I8"/>
<dbReference type="SUPFAM" id="SSF55781">
    <property type="entry name" value="GAF domain-like"/>
    <property type="match status" value="2"/>
</dbReference>
<keyword evidence="6" id="KW-0804">Transcription</keyword>
<dbReference type="InterPro" id="IPR035965">
    <property type="entry name" value="PAS-like_dom_sf"/>
</dbReference>
<evidence type="ECO:0000256" key="5">
    <source>
        <dbReference type="ARBA" id="ARBA00023015"/>
    </source>
</evidence>
<evidence type="ECO:0000259" key="10">
    <source>
        <dbReference type="PROSITE" id="PS50109"/>
    </source>
</evidence>
<evidence type="ECO:0000313" key="13">
    <source>
        <dbReference type="EMBL" id="OTF95157.1"/>
    </source>
</evidence>
<name>A0A251S8I8_HELAN</name>
<dbReference type="InterPro" id="IPR000014">
    <property type="entry name" value="PAS"/>
</dbReference>
<feature type="domain" description="Phytochrome chromophore attachment site" evidence="9">
    <location>
        <begin position="222"/>
        <end position="382"/>
    </location>
</feature>
<dbReference type="Gene3D" id="3.30.450.20">
    <property type="entry name" value="PAS domain"/>
    <property type="match status" value="3"/>
</dbReference>
<feature type="compositionally biased region" description="Polar residues" evidence="8">
    <location>
        <begin position="8"/>
        <end position="18"/>
    </location>
</feature>
<dbReference type="SMART" id="SM00091">
    <property type="entry name" value="PAS"/>
    <property type="match status" value="3"/>
</dbReference>
<evidence type="ECO:0000256" key="3">
    <source>
        <dbReference type="ARBA" id="ARBA00022606"/>
    </source>
</evidence>
<reference evidence="12" key="3">
    <citation type="submission" date="2020-06" db="EMBL/GenBank/DDBJ databases">
        <title>Helianthus annuus Genome sequencing and assembly Release 2.</title>
        <authorList>
            <person name="Gouzy J."/>
            <person name="Langlade N."/>
            <person name="Munos S."/>
        </authorList>
    </citation>
    <scope>NUCLEOTIDE SEQUENCE</scope>
    <source>
        <tissue evidence="12">Leaves</tissue>
    </source>
</reference>
<protein>
    <submittedName>
        <fullName evidence="12">Phytochrome, histidine kinase domain, GAF-like domain superfamily, PAS domain superfamily</fullName>
    </submittedName>
    <submittedName>
        <fullName evidence="13">Putative phytochrome E</fullName>
    </submittedName>
</protein>
<dbReference type="CDD" id="cd16932">
    <property type="entry name" value="HATPase_Phy-like"/>
    <property type="match status" value="1"/>
</dbReference>
<dbReference type="CDD" id="cd00130">
    <property type="entry name" value="PAS"/>
    <property type="match status" value="2"/>
</dbReference>
<dbReference type="InterPro" id="IPR013767">
    <property type="entry name" value="PAS_fold"/>
</dbReference>
<dbReference type="Pfam" id="PF00989">
    <property type="entry name" value="PAS"/>
    <property type="match status" value="2"/>
</dbReference>
<dbReference type="GO" id="GO:0006355">
    <property type="term" value="P:regulation of DNA-templated transcription"/>
    <property type="evidence" value="ECO:0007669"/>
    <property type="project" value="InterPro"/>
</dbReference>
<evidence type="ECO:0000256" key="8">
    <source>
        <dbReference type="SAM" id="MobiDB-lite"/>
    </source>
</evidence>
<feature type="domain" description="PAS" evidence="11">
    <location>
        <begin position="744"/>
        <end position="822"/>
    </location>
</feature>
<dbReference type="PROSITE" id="PS50046">
    <property type="entry name" value="PHYTOCHROME_2"/>
    <property type="match status" value="1"/>
</dbReference>
<dbReference type="NCBIfam" id="TIGR00229">
    <property type="entry name" value="sensory_box"/>
    <property type="match status" value="1"/>
</dbReference>
<dbReference type="SMART" id="SM00388">
    <property type="entry name" value="HisKA"/>
    <property type="match status" value="1"/>
</dbReference>
<keyword evidence="2" id="KW-0600">Photoreceptor protein</keyword>
<accession>A0A251S8I8</accession>
<proteinExistence type="inferred from homology"/>
<organism evidence="13 14">
    <name type="scientific">Helianthus annuus</name>
    <name type="common">Common sunflower</name>
    <dbReference type="NCBI Taxonomy" id="4232"/>
    <lineage>
        <taxon>Eukaryota</taxon>
        <taxon>Viridiplantae</taxon>
        <taxon>Streptophyta</taxon>
        <taxon>Embryophyta</taxon>
        <taxon>Tracheophyta</taxon>
        <taxon>Spermatophyta</taxon>
        <taxon>Magnoliopsida</taxon>
        <taxon>eudicotyledons</taxon>
        <taxon>Gunneridae</taxon>
        <taxon>Pentapetalae</taxon>
        <taxon>asterids</taxon>
        <taxon>campanulids</taxon>
        <taxon>Asterales</taxon>
        <taxon>Asteraceae</taxon>
        <taxon>Asteroideae</taxon>
        <taxon>Heliantheae alliance</taxon>
        <taxon>Heliantheae</taxon>
        <taxon>Helianthus</taxon>
    </lineage>
</organism>
<dbReference type="InterPro" id="IPR003018">
    <property type="entry name" value="GAF"/>
</dbReference>
<keyword evidence="12" id="KW-0808">Transferase</keyword>
<dbReference type="InterPro" id="IPR013654">
    <property type="entry name" value="PAS_2"/>
</dbReference>
<keyword evidence="3" id="KW-0716">Sensory transduction</keyword>
<evidence type="ECO:0000256" key="4">
    <source>
        <dbReference type="ARBA" id="ARBA00022991"/>
    </source>
</evidence>
<gene>
    <name evidence="13" type="primary">PHYE</name>
    <name evidence="13" type="ORF">HannXRQ_Chr15g0480001</name>
    <name evidence="12" type="ORF">HanXRQr2_Chr15g0694451</name>
</gene>
<evidence type="ECO:0000256" key="6">
    <source>
        <dbReference type="ARBA" id="ARBA00023163"/>
    </source>
</evidence>
<dbReference type="PANTHER" id="PTHR47876">
    <property type="entry name" value="OS08G0260000 PROTEIN"/>
    <property type="match status" value="1"/>
</dbReference>
<dbReference type="Gene3D" id="3.30.450.40">
    <property type="match status" value="1"/>
</dbReference>
<evidence type="ECO:0000256" key="2">
    <source>
        <dbReference type="ARBA" id="ARBA00022543"/>
    </source>
</evidence>
<dbReference type="PRINTS" id="PR01033">
    <property type="entry name" value="PHYTOCHROME"/>
</dbReference>
<feature type="domain" description="PAS" evidence="11">
    <location>
        <begin position="609"/>
        <end position="680"/>
    </location>
</feature>
<dbReference type="SMART" id="SM00065">
    <property type="entry name" value="GAF"/>
    <property type="match status" value="1"/>
</dbReference>
<comment type="similarity">
    <text evidence="1">Belongs to the phytochrome family.</text>
</comment>
<dbReference type="SUPFAM" id="SSF55785">
    <property type="entry name" value="PYP-like sensor domain (PAS domain)"/>
    <property type="match status" value="3"/>
</dbReference>